<keyword evidence="4 6" id="KW-0862">Zinc</keyword>
<organism evidence="9 10">
    <name type="scientific">Colocasia esculenta</name>
    <name type="common">Wild taro</name>
    <name type="synonym">Arum esculentum</name>
    <dbReference type="NCBI Taxonomy" id="4460"/>
    <lineage>
        <taxon>Eukaryota</taxon>
        <taxon>Viridiplantae</taxon>
        <taxon>Streptophyta</taxon>
        <taxon>Embryophyta</taxon>
        <taxon>Tracheophyta</taxon>
        <taxon>Spermatophyta</taxon>
        <taxon>Magnoliopsida</taxon>
        <taxon>Liliopsida</taxon>
        <taxon>Araceae</taxon>
        <taxon>Aroideae</taxon>
        <taxon>Colocasieae</taxon>
        <taxon>Colocasia</taxon>
    </lineage>
</organism>
<dbReference type="AlphaFoldDB" id="A0A843TQX9"/>
<dbReference type="PANTHER" id="PTHR31669">
    <property type="entry name" value="PROTEIN FAR1-RELATED SEQUENCE 10-RELATED"/>
    <property type="match status" value="1"/>
</dbReference>
<dbReference type="InterPro" id="IPR007527">
    <property type="entry name" value="Znf_SWIM"/>
</dbReference>
<dbReference type="OrthoDB" id="1927586at2759"/>
<protein>
    <recommendedName>
        <fullName evidence="6">Protein FAR1-RELATED SEQUENCE</fullName>
    </recommendedName>
</protein>
<feature type="region of interest" description="Disordered" evidence="7">
    <location>
        <begin position="1"/>
        <end position="24"/>
    </location>
</feature>
<keyword evidence="6" id="KW-0539">Nucleus</keyword>
<evidence type="ECO:0000256" key="2">
    <source>
        <dbReference type="ARBA" id="ARBA00022723"/>
    </source>
</evidence>
<comment type="subcellular location">
    <subcellularLocation>
        <location evidence="6">Nucleus</location>
    </subcellularLocation>
</comment>
<evidence type="ECO:0000313" key="9">
    <source>
        <dbReference type="EMBL" id="MQL70829.1"/>
    </source>
</evidence>
<dbReference type="GO" id="GO:0008270">
    <property type="term" value="F:zinc ion binding"/>
    <property type="evidence" value="ECO:0007669"/>
    <property type="project" value="UniProtKB-UniRule"/>
</dbReference>
<evidence type="ECO:0000256" key="1">
    <source>
        <dbReference type="ARBA" id="ARBA00005889"/>
    </source>
</evidence>
<keyword evidence="3 5" id="KW-0863">Zinc-finger</keyword>
<dbReference type="Pfam" id="PF03101">
    <property type="entry name" value="FAR1"/>
    <property type="match status" value="1"/>
</dbReference>
<dbReference type="PROSITE" id="PS50966">
    <property type="entry name" value="ZF_SWIM"/>
    <property type="match status" value="1"/>
</dbReference>
<dbReference type="InterPro" id="IPR006564">
    <property type="entry name" value="Znf_PMZ"/>
</dbReference>
<reference evidence="9" key="1">
    <citation type="submission" date="2017-07" db="EMBL/GenBank/DDBJ databases">
        <title>Taro Niue Genome Assembly and Annotation.</title>
        <authorList>
            <person name="Atibalentja N."/>
            <person name="Keating K."/>
            <person name="Fields C.J."/>
        </authorList>
    </citation>
    <scope>NUCLEOTIDE SEQUENCE</scope>
    <source>
        <strain evidence="9">Niue_2</strain>
        <tissue evidence="9">Leaf</tissue>
    </source>
</reference>
<accession>A0A843TQX9</accession>
<feature type="region of interest" description="Disordered" evidence="7">
    <location>
        <begin position="53"/>
        <end position="75"/>
    </location>
</feature>
<comment type="function">
    <text evidence="6">Putative transcription activator involved in regulating light control of development.</text>
</comment>
<comment type="caution">
    <text evidence="9">The sequence shown here is derived from an EMBL/GenBank/DDBJ whole genome shotgun (WGS) entry which is preliminary data.</text>
</comment>
<evidence type="ECO:0000256" key="4">
    <source>
        <dbReference type="ARBA" id="ARBA00022833"/>
    </source>
</evidence>
<evidence type="ECO:0000313" key="10">
    <source>
        <dbReference type="Proteomes" id="UP000652761"/>
    </source>
</evidence>
<dbReference type="Proteomes" id="UP000652761">
    <property type="component" value="Unassembled WGS sequence"/>
</dbReference>
<dbReference type="GO" id="GO:0006355">
    <property type="term" value="P:regulation of DNA-templated transcription"/>
    <property type="evidence" value="ECO:0007669"/>
    <property type="project" value="UniProtKB-UniRule"/>
</dbReference>
<evidence type="ECO:0000256" key="7">
    <source>
        <dbReference type="SAM" id="MobiDB-lite"/>
    </source>
</evidence>
<sequence>MYARRGSGGGVGARGSSRARAARRVAARQGAGLTGVAGWCGRMPVGPAAAVLHAEEKKRETEREEEEERKKKGKRNRRKAFASFAHLLVEECCSLFSILCLPEIGCSADFRSMETGTGEEDAFLRDNNVDLNDDTTGLRMTLDVSALDVEANDFITSQQLQLESSDIGEPIIGMEFDTDEAAKEFYITYANRVGFGVRMNKSRRSRRDDTVIMRRFVCTREGFHSKRVIYDDGKKKRKRGTTREGCMAMIEVIKKEHGKWVTLLSQSEKEAEADFATAYMKPPLKTPSPMEKQAAEIYTGAVFDKFQEEFVESLGYYVDKVEVGVICKFSVTKEEDASKTYIVSFNETEKQANCSCSKFESSGLLCRHVLRVFFIVGIRVLPENYILKRWTKDAMSGDTLDECVIDTGLSFQEHLVAWYNDLCCNAVKYGMEGAISAEIYKVAKAALQKAFAEVAASKNMQRKGQHQNVQRIRMQKMQYKVPLPKLPHNKMPTKCGRREDANRKRKSTQDDVSIQMVTCLMLGAEGLSSVWSLAGCKKGYTCVGSEWQLMPVAAQFLRSASGTSAQPKHQLAMRIENTRERDRGVVWVESLGSEESHPPKDVFSSLF</sequence>
<gene>
    <name evidence="9" type="ORF">Taro_003116</name>
</gene>
<dbReference type="EMBL" id="NMUH01000079">
    <property type="protein sequence ID" value="MQL70829.1"/>
    <property type="molecule type" value="Genomic_DNA"/>
</dbReference>
<proteinExistence type="inferred from homology"/>
<feature type="region of interest" description="Disordered" evidence="7">
    <location>
        <begin position="488"/>
        <end position="508"/>
    </location>
</feature>
<evidence type="ECO:0000256" key="5">
    <source>
        <dbReference type="PROSITE-ProRule" id="PRU00325"/>
    </source>
</evidence>
<feature type="compositionally biased region" description="Gly residues" evidence="7">
    <location>
        <begin position="1"/>
        <end position="13"/>
    </location>
</feature>
<comment type="similarity">
    <text evidence="1 6">Belongs to the FHY3/FAR1 family.</text>
</comment>
<keyword evidence="2 6" id="KW-0479">Metal-binding</keyword>
<dbReference type="PANTHER" id="PTHR31669:SF293">
    <property type="entry name" value="PROTEIN FAR1-RELATED SEQUENCE"/>
    <property type="match status" value="1"/>
</dbReference>
<feature type="domain" description="SWIM-type" evidence="8">
    <location>
        <begin position="341"/>
        <end position="377"/>
    </location>
</feature>
<dbReference type="InterPro" id="IPR004330">
    <property type="entry name" value="FAR1_DNA_bnd_dom"/>
</dbReference>
<dbReference type="Pfam" id="PF04434">
    <property type="entry name" value="SWIM"/>
    <property type="match status" value="1"/>
</dbReference>
<dbReference type="SMART" id="SM00575">
    <property type="entry name" value="ZnF_PMZ"/>
    <property type="match status" value="1"/>
</dbReference>
<evidence type="ECO:0000256" key="3">
    <source>
        <dbReference type="ARBA" id="ARBA00022771"/>
    </source>
</evidence>
<evidence type="ECO:0000256" key="6">
    <source>
        <dbReference type="RuleBase" id="RU367018"/>
    </source>
</evidence>
<keyword evidence="10" id="KW-1185">Reference proteome</keyword>
<dbReference type="InterPro" id="IPR031052">
    <property type="entry name" value="FHY3/FAR1"/>
</dbReference>
<feature type="compositionally biased region" description="Basic and acidic residues" evidence="7">
    <location>
        <begin position="53"/>
        <end position="62"/>
    </location>
</feature>
<name>A0A843TQX9_COLES</name>
<evidence type="ECO:0000259" key="8">
    <source>
        <dbReference type="PROSITE" id="PS50966"/>
    </source>
</evidence>
<dbReference type="GO" id="GO:0005634">
    <property type="term" value="C:nucleus"/>
    <property type="evidence" value="ECO:0007669"/>
    <property type="project" value="UniProtKB-SubCell"/>
</dbReference>